<dbReference type="Gene3D" id="1.10.10.10">
    <property type="entry name" value="Winged helix-like DNA-binding domain superfamily/Winged helix DNA-binding domain"/>
    <property type="match status" value="1"/>
</dbReference>
<accession>A0ABT0IHJ3</accession>
<dbReference type="InterPro" id="IPR036388">
    <property type="entry name" value="WH-like_DNA-bd_sf"/>
</dbReference>
<comment type="caution">
    <text evidence="1">The sequence shown here is derived from an EMBL/GenBank/DDBJ whole genome shotgun (WGS) entry which is preliminary data.</text>
</comment>
<dbReference type="SUPFAM" id="SSF46785">
    <property type="entry name" value="Winged helix' DNA-binding domain"/>
    <property type="match status" value="1"/>
</dbReference>
<name>A0ABT0IHJ3_9ACTN</name>
<proteinExistence type="predicted"/>
<dbReference type="InterPro" id="IPR036390">
    <property type="entry name" value="WH_DNA-bd_sf"/>
</dbReference>
<dbReference type="Pfam" id="PF11625">
    <property type="entry name" value="DUF3253"/>
    <property type="match status" value="1"/>
</dbReference>
<reference evidence="1 2" key="1">
    <citation type="submission" date="2022-04" db="EMBL/GenBank/DDBJ databases">
        <title>Streptomyces sp. nov. LCR6-01 isolated from Lichen of Dirinaria sp.</title>
        <authorList>
            <person name="Kanchanasin P."/>
            <person name="Tanasupawat S."/>
            <person name="Phongsopitanun W."/>
        </authorList>
    </citation>
    <scope>NUCLEOTIDE SEQUENCE [LARGE SCALE GENOMIC DNA]</scope>
    <source>
        <strain evidence="1 2">LCR6-01</strain>
    </source>
</reference>
<evidence type="ECO:0000313" key="2">
    <source>
        <dbReference type="Proteomes" id="UP001522868"/>
    </source>
</evidence>
<gene>
    <name evidence="1" type="ORF">M1O15_26095</name>
</gene>
<dbReference type="InterPro" id="IPR021660">
    <property type="entry name" value="DUF3253"/>
</dbReference>
<dbReference type="EMBL" id="JALPTH010000031">
    <property type="protein sequence ID" value="MCK8680803.1"/>
    <property type="molecule type" value="Genomic_DNA"/>
</dbReference>
<dbReference type="RefSeq" id="WP_248636631.1">
    <property type="nucleotide sequence ID" value="NZ_JALPTH010000031.1"/>
</dbReference>
<keyword evidence="2" id="KW-1185">Reference proteome</keyword>
<sequence length="93" mass="10238">MSRRPDAPERLEETVLRLLDQRAENATICPSEAARAAHSGSGDGWRALMDPVREAVRRLVAAGRVEVVQHGEVVDMDTARGPIRVRKAPGKRD</sequence>
<organism evidence="1 2">
    <name type="scientific">Streptomyces lichenis</name>
    <dbReference type="NCBI Taxonomy" id="2306967"/>
    <lineage>
        <taxon>Bacteria</taxon>
        <taxon>Bacillati</taxon>
        <taxon>Actinomycetota</taxon>
        <taxon>Actinomycetes</taxon>
        <taxon>Kitasatosporales</taxon>
        <taxon>Streptomycetaceae</taxon>
        <taxon>Streptomyces</taxon>
    </lineage>
</organism>
<evidence type="ECO:0000313" key="1">
    <source>
        <dbReference type="EMBL" id="MCK8680803.1"/>
    </source>
</evidence>
<protein>
    <submittedName>
        <fullName evidence="1">DUF3253 domain-containing protein</fullName>
    </submittedName>
</protein>
<dbReference type="Proteomes" id="UP001522868">
    <property type="component" value="Unassembled WGS sequence"/>
</dbReference>